<keyword evidence="1" id="KW-0812">Transmembrane</keyword>
<feature type="transmembrane region" description="Helical" evidence="1">
    <location>
        <begin position="87"/>
        <end position="105"/>
    </location>
</feature>
<dbReference type="Pfam" id="PF19803">
    <property type="entry name" value="DUF6286"/>
    <property type="match status" value="1"/>
</dbReference>
<dbReference type="InterPro" id="IPR046253">
    <property type="entry name" value="DUF6286"/>
</dbReference>
<name>A0ABN1RW18_9ACTN</name>
<evidence type="ECO:0000313" key="3">
    <source>
        <dbReference type="EMBL" id="GAA0965080.1"/>
    </source>
</evidence>
<gene>
    <name evidence="3" type="ORF">GCM10009550_64460</name>
</gene>
<reference evidence="3 4" key="1">
    <citation type="journal article" date="2019" name="Int. J. Syst. Evol. Microbiol.">
        <title>The Global Catalogue of Microorganisms (GCM) 10K type strain sequencing project: providing services to taxonomists for standard genome sequencing and annotation.</title>
        <authorList>
            <consortium name="The Broad Institute Genomics Platform"/>
            <consortium name="The Broad Institute Genome Sequencing Center for Infectious Disease"/>
            <person name="Wu L."/>
            <person name="Ma J."/>
        </authorList>
    </citation>
    <scope>NUCLEOTIDE SEQUENCE [LARGE SCALE GENOMIC DNA]</scope>
    <source>
        <strain evidence="3 4">JCM 10696</strain>
    </source>
</reference>
<sequence>MGETLVTELFGDSARRREARRRAAREFRKERAGAEAAVALLMAACGGFGAAEVLARRYGHHLVPPAWAERLDAELRTLLWGDPAVELAAYLLWIAGMVLLLLAVLPGYDRMELLRGDDPAVSAALSRDGLRRSLEDAALGAPGVVRARVSVGWRITVRAGARRGTPPEAIVPLRRAVLARLEEIGPQRGRAVAVRLGRRG</sequence>
<accession>A0ABN1RW18</accession>
<feature type="transmembrane region" description="Helical" evidence="1">
    <location>
        <begin position="32"/>
        <end position="55"/>
    </location>
</feature>
<comment type="caution">
    <text evidence="3">The sequence shown here is derived from an EMBL/GenBank/DDBJ whole genome shotgun (WGS) entry which is preliminary data.</text>
</comment>
<protein>
    <recommendedName>
        <fullName evidence="2">DUF6286 domain-containing protein</fullName>
    </recommendedName>
</protein>
<keyword evidence="4" id="KW-1185">Reference proteome</keyword>
<dbReference type="RefSeq" id="WP_344245259.1">
    <property type="nucleotide sequence ID" value="NZ_BAAAHH010000036.1"/>
</dbReference>
<feature type="domain" description="DUF6286" evidence="2">
    <location>
        <begin position="95"/>
        <end position="196"/>
    </location>
</feature>
<proteinExistence type="predicted"/>
<dbReference type="Proteomes" id="UP001500665">
    <property type="component" value="Unassembled WGS sequence"/>
</dbReference>
<keyword evidence="1" id="KW-1133">Transmembrane helix</keyword>
<evidence type="ECO:0000256" key="1">
    <source>
        <dbReference type="SAM" id="Phobius"/>
    </source>
</evidence>
<keyword evidence="1" id="KW-0472">Membrane</keyword>
<dbReference type="EMBL" id="BAAAHH010000036">
    <property type="protein sequence ID" value="GAA0965080.1"/>
    <property type="molecule type" value="Genomic_DNA"/>
</dbReference>
<evidence type="ECO:0000259" key="2">
    <source>
        <dbReference type="Pfam" id="PF19803"/>
    </source>
</evidence>
<evidence type="ECO:0000313" key="4">
    <source>
        <dbReference type="Proteomes" id="UP001500665"/>
    </source>
</evidence>
<organism evidence="3 4">
    <name type="scientific">Actinocorallia libanotica</name>
    <dbReference type="NCBI Taxonomy" id="46162"/>
    <lineage>
        <taxon>Bacteria</taxon>
        <taxon>Bacillati</taxon>
        <taxon>Actinomycetota</taxon>
        <taxon>Actinomycetes</taxon>
        <taxon>Streptosporangiales</taxon>
        <taxon>Thermomonosporaceae</taxon>
        <taxon>Actinocorallia</taxon>
    </lineage>
</organism>